<dbReference type="EMBL" id="UFQR01000023">
    <property type="protein sequence ID" value="SSW96581.1"/>
    <property type="molecule type" value="Genomic_DNA"/>
</dbReference>
<accession>A0A3B0M1S1</accession>
<dbReference type="GO" id="GO:0006355">
    <property type="term" value="P:regulation of DNA-templated transcription"/>
    <property type="evidence" value="ECO:0007669"/>
    <property type="project" value="InterPro"/>
</dbReference>
<organism evidence="1">
    <name type="scientific">Arsenophonus endosymbiont of Trialeurodes vaporariorum</name>
    <dbReference type="NCBI Taxonomy" id="235567"/>
    <lineage>
        <taxon>Bacteria</taxon>
        <taxon>Pseudomonadati</taxon>
        <taxon>Pseudomonadota</taxon>
        <taxon>Gammaproteobacteria</taxon>
        <taxon>Enterobacterales</taxon>
        <taxon>Morganellaceae</taxon>
        <taxon>Arsenophonus</taxon>
    </lineage>
</organism>
<gene>
    <name evidence="1" type="ORF">ARTV_3059</name>
</gene>
<evidence type="ECO:0008006" key="2">
    <source>
        <dbReference type="Google" id="ProtNLM"/>
    </source>
</evidence>
<dbReference type="GO" id="GO:0003677">
    <property type="term" value="F:DNA binding"/>
    <property type="evidence" value="ECO:0007669"/>
    <property type="project" value="InterPro"/>
</dbReference>
<dbReference type="InterPro" id="IPR016032">
    <property type="entry name" value="Sig_transdc_resp-reg_C-effctor"/>
</dbReference>
<name>A0A3B0M1S1_9GAMM</name>
<protein>
    <recommendedName>
        <fullName evidence="2">HTH luxR-type domain-containing protein</fullName>
    </recommendedName>
</protein>
<proteinExistence type="predicted"/>
<dbReference type="InterPro" id="IPR036388">
    <property type="entry name" value="WH-like_DNA-bd_sf"/>
</dbReference>
<sequence>MKLYHINDFSPYAKIFPELSGVQLKVLILYVNLYKIDYIALTLDIKTNTVCEHLKRIKEKYQVNSLFELKLLFNNRIQCFLLNLINRLNF</sequence>
<evidence type="ECO:0000313" key="1">
    <source>
        <dbReference type="EMBL" id="SSW96581.1"/>
    </source>
</evidence>
<dbReference type="SUPFAM" id="SSF46894">
    <property type="entry name" value="C-terminal effector domain of the bipartite response regulators"/>
    <property type="match status" value="1"/>
</dbReference>
<reference evidence="1" key="1">
    <citation type="submission" date="2018-04" db="EMBL/GenBank/DDBJ databases">
        <authorList>
            <person name="Go L.Y."/>
            <person name="Mitchell J.A."/>
        </authorList>
    </citation>
    <scope>NUCLEOTIDE SEQUENCE</scope>
    <source>
        <strain evidence="1">ARTV</strain>
    </source>
</reference>
<dbReference type="AlphaFoldDB" id="A0A3B0M1S1"/>
<dbReference type="Gene3D" id="1.10.10.10">
    <property type="entry name" value="Winged helix-like DNA-binding domain superfamily/Winged helix DNA-binding domain"/>
    <property type="match status" value="1"/>
</dbReference>